<evidence type="ECO:0000259" key="3">
    <source>
        <dbReference type="Pfam" id="PF02826"/>
    </source>
</evidence>
<protein>
    <submittedName>
        <fullName evidence="4">D-2-hydroxyacid dehydrogenase</fullName>
    </submittedName>
</protein>
<dbReference type="OrthoDB" id="9793626at2"/>
<dbReference type="AlphaFoldDB" id="A0A5N3P9F9"/>
<accession>A0A5N3P9F9</accession>
<name>A0A5N3P9F9_9HYPH</name>
<evidence type="ECO:0000313" key="4">
    <source>
        <dbReference type="EMBL" id="KAB0266372.1"/>
    </source>
</evidence>
<keyword evidence="1" id="KW-0560">Oxidoreductase</keyword>
<dbReference type="PANTHER" id="PTHR43333">
    <property type="entry name" value="2-HACID_DH_C DOMAIN-CONTAINING PROTEIN"/>
    <property type="match status" value="1"/>
</dbReference>
<dbReference type="InterPro" id="IPR006140">
    <property type="entry name" value="D-isomer_DH_NAD-bd"/>
</dbReference>
<evidence type="ECO:0000313" key="5">
    <source>
        <dbReference type="Proteomes" id="UP000325684"/>
    </source>
</evidence>
<dbReference type="GO" id="GO:0051287">
    <property type="term" value="F:NAD binding"/>
    <property type="evidence" value="ECO:0007669"/>
    <property type="project" value="InterPro"/>
</dbReference>
<reference evidence="4 5" key="1">
    <citation type="journal article" date="2019" name="Microorganisms">
        <title>Genome Insights into the Novel Species Microvirga brassicacearum, a Rapeseed Endophyte with Biotechnological Potential.</title>
        <authorList>
            <person name="Jimenez-Gomez A."/>
            <person name="Saati-Santamaria Z."/>
            <person name="Igual J.M."/>
            <person name="Rivas R."/>
            <person name="Mateos P.F."/>
            <person name="Garcia-Fraile P."/>
        </authorList>
    </citation>
    <scope>NUCLEOTIDE SEQUENCE [LARGE SCALE GENOMIC DNA]</scope>
    <source>
        <strain evidence="4 5">CDVBN77</strain>
    </source>
</reference>
<keyword evidence="5" id="KW-1185">Reference proteome</keyword>
<dbReference type="InterPro" id="IPR029753">
    <property type="entry name" value="D-isomer_DH_CS"/>
</dbReference>
<dbReference type="CDD" id="cd05300">
    <property type="entry name" value="2-Hacid_dh_1"/>
    <property type="match status" value="1"/>
</dbReference>
<dbReference type="Gene3D" id="3.40.50.720">
    <property type="entry name" value="NAD(P)-binding Rossmann-like Domain"/>
    <property type="match status" value="2"/>
</dbReference>
<proteinExistence type="predicted"/>
<dbReference type="SUPFAM" id="SSF51735">
    <property type="entry name" value="NAD(P)-binding Rossmann-fold domains"/>
    <property type="match status" value="1"/>
</dbReference>
<feature type="domain" description="D-isomer specific 2-hydroxyacid dehydrogenase NAD-binding" evidence="3">
    <location>
        <begin position="142"/>
        <end position="317"/>
    </location>
</feature>
<dbReference type="Pfam" id="PF02826">
    <property type="entry name" value="2-Hacid_dh_C"/>
    <property type="match status" value="1"/>
</dbReference>
<evidence type="ECO:0000256" key="1">
    <source>
        <dbReference type="ARBA" id="ARBA00023002"/>
    </source>
</evidence>
<sequence>MQSSIMTTTPHTIFITSFLENEHVERIRAVAPDRVEVIFEPDLLPPARYLGDHEGDESFRRTSEQESRWRDRLSRATILWDFPAGSETERGLALAPNVGWVQTTSSGVGQRVHALGLADSDLIVTTARGVHADALTEFVFLILLGHTKNLPRLLRDQTQKRWDRYCGGELSGKTITVVGAGQIGARIGAIARAFQMKVIAVVNRPSPDRRGELFADDVVGQSDLQGAVAQADYVVLSTPHTPLTDRMIDRDVISAMKRGVVLVNIARGRVVDEKAMIDALKDGRIGFAGLDVTTVEPLPPDSPLWTLPNVLISPHSASTAPSENRKITDIFCRNIAHYVDGDLERMINLLDKPRMY</sequence>
<dbReference type="InterPro" id="IPR036291">
    <property type="entry name" value="NAD(P)-bd_dom_sf"/>
</dbReference>
<gene>
    <name evidence="4" type="ORF">FEZ63_13450</name>
</gene>
<dbReference type="PANTHER" id="PTHR43333:SF1">
    <property type="entry name" value="D-ISOMER SPECIFIC 2-HYDROXYACID DEHYDROGENASE NAD-BINDING DOMAIN-CONTAINING PROTEIN"/>
    <property type="match status" value="1"/>
</dbReference>
<organism evidence="4 5">
    <name type="scientific">Microvirga brassicacearum</name>
    <dbReference type="NCBI Taxonomy" id="2580413"/>
    <lineage>
        <taxon>Bacteria</taxon>
        <taxon>Pseudomonadati</taxon>
        <taxon>Pseudomonadota</taxon>
        <taxon>Alphaproteobacteria</taxon>
        <taxon>Hyphomicrobiales</taxon>
        <taxon>Methylobacteriaceae</taxon>
        <taxon>Microvirga</taxon>
    </lineage>
</organism>
<dbReference type="EMBL" id="VCMV01000021">
    <property type="protein sequence ID" value="KAB0266372.1"/>
    <property type="molecule type" value="Genomic_DNA"/>
</dbReference>
<dbReference type="GO" id="GO:0016616">
    <property type="term" value="F:oxidoreductase activity, acting on the CH-OH group of donors, NAD or NADP as acceptor"/>
    <property type="evidence" value="ECO:0007669"/>
    <property type="project" value="UniProtKB-ARBA"/>
</dbReference>
<comment type="caution">
    <text evidence="4">The sequence shown here is derived from an EMBL/GenBank/DDBJ whole genome shotgun (WGS) entry which is preliminary data.</text>
</comment>
<evidence type="ECO:0000256" key="2">
    <source>
        <dbReference type="ARBA" id="ARBA00023027"/>
    </source>
</evidence>
<dbReference type="PROSITE" id="PS00671">
    <property type="entry name" value="D_2_HYDROXYACID_DH_3"/>
    <property type="match status" value="1"/>
</dbReference>
<dbReference type="Proteomes" id="UP000325684">
    <property type="component" value="Unassembled WGS sequence"/>
</dbReference>
<keyword evidence="2" id="KW-0520">NAD</keyword>